<dbReference type="EMBL" id="CP109106">
    <property type="protein sequence ID" value="WSB71133.1"/>
    <property type="molecule type" value="Genomic_DNA"/>
</dbReference>
<name>A0ABZ1FM72_9ACTN</name>
<feature type="signal peptide" evidence="1">
    <location>
        <begin position="1"/>
        <end position="32"/>
    </location>
</feature>
<dbReference type="GeneID" id="97316506"/>
<gene>
    <name evidence="2" type="ORF">OG863_26065</name>
</gene>
<organism evidence="2 3">
    <name type="scientific">Streptomyces decoyicus</name>
    <dbReference type="NCBI Taxonomy" id="249567"/>
    <lineage>
        <taxon>Bacteria</taxon>
        <taxon>Bacillati</taxon>
        <taxon>Actinomycetota</taxon>
        <taxon>Actinomycetes</taxon>
        <taxon>Kitasatosporales</taxon>
        <taxon>Streptomycetaceae</taxon>
        <taxon>Streptomyces</taxon>
    </lineage>
</organism>
<reference evidence="2 3" key="1">
    <citation type="submission" date="2022-10" db="EMBL/GenBank/DDBJ databases">
        <title>The complete genomes of actinobacterial strains from the NBC collection.</title>
        <authorList>
            <person name="Joergensen T.S."/>
            <person name="Alvarez Arevalo M."/>
            <person name="Sterndorff E.B."/>
            <person name="Faurdal D."/>
            <person name="Vuksanovic O."/>
            <person name="Mourched A.-S."/>
            <person name="Charusanti P."/>
            <person name="Shaw S."/>
            <person name="Blin K."/>
            <person name="Weber T."/>
        </authorList>
    </citation>
    <scope>NUCLEOTIDE SEQUENCE [LARGE SCALE GENOMIC DNA]</scope>
    <source>
        <strain evidence="2 3">NBC 01774</strain>
    </source>
</reference>
<evidence type="ECO:0000256" key="1">
    <source>
        <dbReference type="SAM" id="SignalP"/>
    </source>
</evidence>
<protein>
    <recommendedName>
        <fullName evidence="4">Secreted protein</fullName>
    </recommendedName>
</protein>
<accession>A0ABZ1FM72</accession>
<proteinExistence type="predicted"/>
<keyword evidence="3" id="KW-1185">Reference proteome</keyword>
<evidence type="ECO:0000313" key="3">
    <source>
        <dbReference type="Proteomes" id="UP001344251"/>
    </source>
</evidence>
<dbReference type="Proteomes" id="UP001344251">
    <property type="component" value="Chromosome"/>
</dbReference>
<sequence>MRARKTSRALLASAATVSILGTTGIASHAAVAADHGSAALKRTCKVSAYTDRVDRRTDKFGNGAIQCNYKPAYTKIVVTLYKGKKKMATAKCANHKKSCFVATKEIKDDRPVQKWRTKVTGAWGSGKHRTVWSKPLHG</sequence>
<feature type="chain" id="PRO_5047117380" description="Secreted protein" evidence="1">
    <location>
        <begin position="33"/>
        <end position="138"/>
    </location>
</feature>
<dbReference type="RefSeq" id="WP_244414646.1">
    <property type="nucleotide sequence ID" value="NZ_CP108347.1"/>
</dbReference>
<evidence type="ECO:0000313" key="2">
    <source>
        <dbReference type="EMBL" id="WSB71133.1"/>
    </source>
</evidence>
<keyword evidence="1" id="KW-0732">Signal</keyword>
<evidence type="ECO:0008006" key="4">
    <source>
        <dbReference type="Google" id="ProtNLM"/>
    </source>
</evidence>